<dbReference type="Gene3D" id="3.30.9.10">
    <property type="entry name" value="D-Amino Acid Oxidase, subunit A, domain 2"/>
    <property type="match status" value="1"/>
</dbReference>
<keyword evidence="2" id="KW-0285">Flavoprotein</keyword>
<evidence type="ECO:0000256" key="3">
    <source>
        <dbReference type="ARBA" id="ARBA00022827"/>
    </source>
</evidence>
<feature type="region of interest" description="Disordered" evidence="4">
    <location>
        <begin position="124"/>
        <end position="143"/>
    </location>
</feature>
<dbReference type="RefSeq" id="WP_013017394.1">
    <property type="nucleotide sequence ID" value="NC_013947.1"/>
</dbReference>
<dbReference type="OrthoDB" id="3316391at2"/>
<feature type="compositionally biased region" description="Polar residues" evidence="4">
    <location>
        <begin position="132"/>
        <end position="143"/>
    </location>
</feature>
<evidence type="ECO:0000313" key="7">
    <source>
        <dbReference type="Proteomes" id="UP000000844"/>
    </source>
</evidence>
<dbReference type="InterPro" id="IPR050641">
    <property type="entry name" value="RIFMO-like"/>
</dbReference>
<protein>
    <submittedName>
        <fullName evidence="6">Monooxygenase FAD-binding protein</fullName>
    </submittedName>
</protein>
<comment type="cofactor">
    <cofactor evidence="1">
        <name>FAD</name>
        <dbReference type="ChEBI" id="CHEBI:57692"/>
    </cofactor>
</comment>
<evidence type="ECO:0000256" key="1">
    <source>
        <dbReference type="ARBA" id="ARBA00001974"/>
    </source>
</evidence>
<dbReference type="Gene3D" id="3.40.30.120">
    <property type="match status" value="1"/>
</dbReference>
<feature type="region of interest" description="Disordered" evidence="4">
    <location>
        <begin position="1"/>
        <end position="34"/>
    </location>
</feature>
<evidence type="ECO:0000256" key="4">
    <source>
        <dbReference type="SAM" id="MobiDB-lite"/>
    </source>
</evidence>
<sequence length="543" mass="58873">MNWPGSGEGTTSRHGSWRRASERRFARHRPGPPTRTSVLIVGGGLAGLSTALFLSWHGVSCVLVEQHTDVPIHPRMRGLPPPLVELYRPLGLETRLTREADDFARRGSFDMVRAETLAAEHTPMGMNLDPTRATSSSPCRNIPISQDKTERVLRQRAVELGADIRFGVRLEGFSDDSTGVSARLRATDESLSSVRASYLVAADGPESALRERMGIGMAGPGEISRMLSIMFETDSRLILGDRTVHMAYLERPFPGTFLFCLDAEGQRWVLGCTDPDEWGKTNADCEALVQVALGRRVPIRLLTPIPGSNQPALRFALSAAVADRFSDGRVFLVGDAAHHIPPPGGFGGFCGVADAYNLAWKLAAVLEDRADRALLDSYDTERRPAAEFTVRQAMARAGERLGGHWSEDSTTIVDRTRVMTGYRYGPGPIIGAAPGAVGTRFPHLWLEPGKSTIDLFGSGFVLLTPTDGHAWTVASHDAVTIHRLDRSLPGVESDGAILVRPDGFVAWRSRTAVADPHATLTDVVNRILNGPSPIMAFAPPALT</sequence>
<dbReference type="SUPFAM" id="SSF51905">
    <property type="entry name" value="FAD/NAD(P)-binding domain"/>
    <property type="match status" value="1"/>
</dbReference>
<organism evidence="6 7">
    <name type="scientific">Stackebrandtia nassauensis (strain DSM 44728 / CIP 108903 / NRRL B-16338 / NBRC 102104 / LLR-40K-21)</name>
    <dbReference type="NCBI Taxonomy" id="446470"/>
    <lineage>
        <taxon>Bacteria</taxon>
        <taxon>Bacillati</taxon>
        <taxon>Actinomycetota</taxon>
        <taxon>Actinomycetes</taxon>
        <taxon>Glycomycetales</taxon>
        <taxon>Glycomycetaceae</taxon>
        <taxon>Stackebrandtia</taxon>
    </lineage>
</organism>
<dbReference type="PRINTS" id="PR00420">
    <property type="entry name" value="RNGMNOXGNASE"/>
</dbReference>
<gene>
    <name evidence="6" type="ordered locus">Snas_2129</name>
</gene>
<accession>D3Q1V6</accession>
<dbReference type="Pfam" id="PF01494">
    <property type="entry name" value="FAD_binding_3"/>
    <property type="match status" value="1"/>
</dbReference>
<evidence type="ECO:0000259" key="5">
    <source>
        <dbReference type="Pfam" id="PF01494"/>
    </source>
</evidence>
<dbReference type="eggNOG" id="COG0654">
    <property type="taxonomic scope" value="Bacteria"/>
</dbReference>
<keyword evidence="3" id="KW-0274">FAD</keyword>
<dbReference type="Gene3D" id="3.50.50.60">
    <property type="entry name" value="FAD/NAD(P)-binding domain"/>
    <property type="match status" value="1"/>
</dbReference>
<proteinExistence type="predicted"/>
<dbReference type="EMBL" id="CP001778">
    <property type="protein sequence ID" value="ADD41823.1"/>
    <property type="molecule type" value="Genomic_DNA"/>
</dbReference>
<keyword evidence="7" id="KW-1185">Reference proteome</keyword>
<keyword evidence="6" id="KW-0503">Monooxygenase</keyword>
<dbReference type="PANTHER" id="PTHR43004">
    <property type="entry name" value="TRK SYSTEM POTASSIUM UPTAKE PROTEIN"/>
    <property type="match status" value="1"/>
</dbReference>
<feature type="domain" description="FAD-binding" evidence="5">
    <location>
        <begin position="35"/>
        <end position="392"/>
    </location>
</feature>
<dbReference type="STRING" id="446470.Snas_2129"/>
<dbReference type="Proteomes" id="UP000000844">
    <property type="component" value="Chromosome"/>
</dbReference>
<dbReference type="PANTHER" id="PTHR43004:SF19">
    <property type="entry name" value="BINDING MONOOXYGENASE, PUTATIVE (JCVI)-RELATED"/>
    <property type="match status" value="1"/>
</dbReference>
<dbReference type="InterPro" id="IPR002938">
    <property type="entry name" value="FAD-bd"/>
</dbReference>
<evidence type="ECO:0000313" key="6">
    <source>
        <dbReference type="EMBL" id="ADD41823.1"/>
    </source>
</evidence>
<dbReference type="InterPro" id="IPR036188">
    <property type="entry name" value="FAD/NAD-bd_sf"/>
</dbReference>
<dbReference type="KEGG" id="sna:Snas_2129"/>
<dbReference type="GO" id="GO:0071949">
    <property type="term" value="F:FAD binding"/>
    <property type="evidence" value="ECO:0007669"/>
    <property type="project" value="InterPro"/>
</dbReference>
<evidence type="ECO:0000256" key="2">
    <source>
        <dbReference type="ARBA" id="ARBA00022630"/>
    </source>
</evidence>
<keyword evidence="6" id="KW-0560">Oxidoreductase</keyword>
<reference evidence="6 7" key="1">
    <citation type="journal article" date="2009" name="Stand. Genomic Sci.">
        <title>Complete genome sequence of Stackebrandtia nassauensis type strain (LLR-40K-21).</title>
        <authorList>
            <person name="Munk C."/>
            <person name="Lapidus A."/>
            <person name="Copeland A."/>
            <person name="Jando M."/>
            <person name="Mayilraj S."/>
            <person name="Glavina Del Rio T."/>
            <person name="Nolan M."/>
            <person name="Chen F."/>
            <person name="Lucas S."/>
            <person name="Tice H."/>
            <person name="Cheng J.F."/>
            <person name="Han C."/>
            <person name="Detter J.C."/>
            <person name="Bruce D."/>
            <person name="Goodwin L."/>
            <person name="Chain P."/>
            <person name="Pitluck S."/>
            <person name="Goker M."/>
            <person name="Ovchinikova G."/>
            <person name="Pati A."/>
            <person name="Ivanova N."/>
            <person name="Mavromatis K."/>
            <person name="Chen A."/>
            <person name="Palaniappan K."/>
            <person name="Land M."/>
            <person name="Hauser L."/>
            <person name="Chang Y.J."/>
            <person name="Jeffries C.D."/>
            <person name="Bristow J."/>
            <person name="Eisen J.A."/>
            <person name="Markowitz V."/>
            <person name="Hugenholtz P."/>
            <person name="Kyrpides N.C."/>
            <person name="Klenk H.P."/>
        </authorList>
    </citation>
    <scope>NUCLEOTIDE SEQUENCE [LARGE SCALE GENOMIC DNA]</scope>
    <source>
        <strain evidence="7">DSM 44728 / CIP 108903 / NRRL B-16338 / NBRC 102104 / LLR-40K-21</strain>
    </source>
</reference>
<dbReference type="GO" id="GO:0016709">
    <property type="term" value="F:oxidoreductase activity, acting on paired donors, with incorporation or reduction of molecular oxygen, NAD(P)H as one donor, and incorporation of one atom of oxygen"/>
    <property type="evidence" value="ECO:0007669"/>
    <property type="project" value="UniProtKB-ARBA"/>
</dbReference>
<name>D3Q1V6_STANL</name>
<dbReference type="Pfam" id="PF21274">
    <property type="entry name" value="Rng_hyd_C"/>
    <property type="match status" value="1"/>
</dbReference>
<dbReference type="AlphaFoldDB" id="D3Q1V6"/>
<dbReference type="HOGENOM" id="CLU_009665_14_2_11"/>